<dbReference type="Pfam" id="PF00067">
    <property type="entry name" value="p450"/>
    <property type="match status" value="2"/>
</dbReference>
<dbReference type="GO" id="GO:0016705">
    <property type="term" value="F:oxidoreductase activity, acting on paired donors, with incorporation or reduction of molecular oxygen"/>
    <property type="evidence" value="ECO:0007669"/>
    <property type="project" value="InterPro"/>
</dbReference>
<dbReference type="AlphaFoldDB" id="A0AA88U1J2"/>
<keyword evidence="5 9" id="KW-0560">Oxidoreductase</keyword>
<protein>
    <recommendedName>
        <fullName evidence="12">Cytochrome P450</fullName>
    </recommendedName>
</protein>
<evidence type="ECO:0000256" key="6">
    <source>
        <dbReference type="ARBA" id="ARBA00023004"/>
    </source>
</evidence>
<dbReference type="InterPro" id="IPR052306">
    <property type="entry name" value="CYP450_71D"/>
</dbReference>
<evidence type="ECO:0000256" key="3">
    <source>
        <dbReference type="ARBA" id="ARBA00022617"/>
    </source>
</evidence>
<evidence type="ECO:0008006" key="12">
    <source>
        <dbReference type="Google" id="ProtNLM"/>
    </source>
</evidence>
<dbReference type="GO" id="GO:0020037">
    <property type="term" value="F:heme binding"/>
    <property type="evidence" value="ECO:0007669"/>
    <property type="project" value="InterPro"/>
</dbReference>
<comment type="cofactor">
    <cofactor evidence="1 8">
        <name>heme</name>
        <dbReference type="ChEBI" id="CHEBI:30413"/>
    </cofactor>
</comment>
<name>A0AA88U1J2_9ASTE</name>
<evidence type="ECO:0000313" key="10">
    <source>
        <dbReference type="EMBL" id="KAK2965311.1"/>
    </source>
</evidence>
<evidence type="ECO:0000256" key="9">
    <source>
        <dbReference type="RuleBase" id="RU000461"/>
    </source>
</evidence>
<dbReference type="PRINTS" id="PR00463">
    <property type="entry name" value="EP450I"/>
</dbReference>
<evidence type="ECO:0000256" key="7">
    <source>
        <dbReference type="ARBA" id="ARBA00023033"/>
    </source>
</evidence>
<dbReference type="PROSITE" id="PS00086">
    <property type="entry name" value="CYTOCHROME_P450"/>
    <property type="match status" value="1"/>
</dbReference>
<dbReference type="Gene3D" id="1.10.630.10">
    <property type="entry name" value="Cytochrome P450"/>
    <property type="match status" value="2"/>
</dbReference>
<dbReference type="Proteomes" id="UP001187471">
    <property type="component" value="Unassembled WGS sequence"/>
</dbReference>
<evidence type="ECO:0000256" key="2">
    <source>
        <dbReference type="ARBA" id="ARBA00010617"/>
    </source>
</evidence>
<evidence type="ECO:0000256" key="4">
    <source>
        <dbReference type="ARBA" id="ARBA00022723"/>
    </source>
</evidence>
<dbReference type="PANTHER" id="PTHR47953">
    <property type="entry name" value="OS08G0105600 PROTEIN"/>
    <property type="match status" value="1"/>
</dbReference>
<dbReference type="EMBL" id="JAVXUO010003226">
    <property type="protein sequence ID" value="KAK2965311.1"/>
    <property type="molecule type" value="Genomic_DNA"/>
</dbReference>
<keyword evidence="3 8" id="KW-0349">Heme</keyword>
<evidence type="ECO:0000256" key="1">
    <source>
        <dbReference type="ARBA" id="ARBA00001971"/>
    </source>
</evidence>
<evidence type="ECO:0000256" key="5">
    <source>
        <dbReference type="ARBA" id="ARBA00023002"/>
    </source>
</evidence>
<evidence type="ECO:0000256" key="8">
    <source>
        <dbReference type="PIRSR" id="PIRSR602401-1"/>
    </source>
</evidence>
<dbReference type="FunFam" id="1.10.630.10:FF:000126">
    <property type="entry name" value="Predicted protein"/>
    <property type="match status" value="1"/>
</dbReference>
<gene>
    <name evidence="10" type="ORF">RJ640_010636</name>
</gene>
<keyword evidence="4 8" id="KW-0479">Metal-binding</keyword>
<dbReference type="CDD" id="cd11072">
    <property type="entry name" value="CYP71-like"/>
    <property type="match status" value="1"/>
</dbReference>
<accession>A0AA88U1J2</accession>
<feature type="binding site" description="axial binding residue" evidence="8">
    <location>
        <position position="312"/>
    </location>
    <ligand>
        <name>heme</name>
        <dbReference type="ChEBI" id="CHEBI:30413"/>
    </ligand>
    <ligandPart>
        <name>Fe</name>
        <dbReference type="ChEBI" id="CHEBI:18248"/>
    </ligandPart>
</feature>
<dbReference type="PANTHER" id="PTHR47953:SF16">
    <property type="entry name" value="CYTOCHROME P450 71D8"/>
    <property type="match status" value="1"/>
</dbReference>
<dbReference type="GO" id="GO:0005506">
    <property type="term" value="F:iron ion binding"/>
    <property type="evidence" value="ECO:0007669"/>
    <property type="project" value="InterPro"/>
</dbReference>
<proteinExistence type="inferred from homology"/>
<dbReference type="SUPFAM" id="SSF48264">
    <property type="entry name" value="Cytochrome P450"/>
    <property type="match status" value="1"/>
</dbReference>
<dbReference type="InterPro" id="IPR017972">
    <property type="entry name" value="Cyt_P450_CS"/>
</dbReference>
<keyword evidence="11" id="KW-1185">Reference proteome</keyword>
<reference evidence="10" key="1">
    <citation type="submission" date="2022-12" db="EMBL/GenBank/DDBJ databases">
        <title>Draft genome assemblies for two species of Escallonia (Escalloniales).</title>
        <authorList>
            <person name="Chanderbali A."/>
            <person name="Dervinis C."/>
            <person name="Anghel I."/>
            <person name="Soltis D."/>
            <person name="Soltis P."/>
            <person name="Zapata F."/>
        </authorList>
    </citation>
    <scope>NUCLEOTIDE SEQUENCE</scope>
    <source>
        <strain evidence="10">UCBG92.1500</strain>
        <tissue evidence="10">Leaf</tissue>
    </source>
</reference>
<organism evidence="10 11">
    <name type="scientific">Escallonia rubra</name>
    <dbReference type="NCBI Taxonomy" id="112253"/>
    <lineage>
        <taxon>Eukaryota</taxon>
        <taxon>Viridiplantae</taxon>
        <taxon>Streptophyta</taxon>
        <taxon>Embryophyta</taxon>
        <taxon>Tracheophyta</taxon>
        <taxon>Spermatophyta</taxon>
        <taxon>Magnoliopsida</taxon>
        <taxon>eudicotyledons</taxon>
        <taxon>Gunneridae</taxon>
        <taxon>Pentapetalae</taxon>
        <taxon>asterids</taxon>
        <taxon>campanulids</taxon>
        <taxon>Escalloniales</taxon>
        <taxon>Escalloniaceae</taxon>
        <taxon>Escallonia</taxon>
    </lineage>
</organism>
<dbReference type="InterPro" id="IPR036396">
    <property type="entry name" value="Cyt_P450_sf"/>
</dbReference>
<dbReference type="InterPro" id="IPR002401">
    <property type="entry name" value="Cyt_P450_E_grp-I"/>
</dbReference>
<keyword evidence="6 8" id="KW-0408">Iron</keyword>
<evidence type="ECO:0000313" key="11">
    <source>
        <dbReference type="Proteomes" id="UP001187471"/>
    </source>
</evidence>
<dbReference type="InterPro" id="IPR001128">
    <property type="entry name" value="Cyt_P450"/>
</dbReference>
<comment type="similarity">
    <text evidence="2 9">Belongs to the cytochrome P450 family.</text>
</comment>
<dbReference type="PRINTS" id="PR00385">
    <property type="entry name" value="P450"/>
</dbReference>
<dbReference type="GO" id="GO:0004497">
    <property type="term" value="F:monooxygenase activity"/>
    <property type="evidence" value="ECO:0007669"/>
    <property type="project" value="UniProtKB-KW"/>
</dbReference>
<sequence length="372" mass="41444">MWCLAGSLPHHALRDLAKKYGPLMHLQLGEISAVVVSSPRVAKELLKTHDIAFANRPGSLASEIILYNGTDIAFSPYGDYWRQMRKICTLELLSAKKVQSFRSIREEETQNIVESIQLSSGIAVNLTQKIFSLSNAITCKAAFGKRCKDQDVLIELMKELALSSGGFDDIFSAGIETSSTTLEWAMSELIRNPGVLVRAQGEVREALKGNKTIHEVDIQGLSYLKSVIKETLRLHPALPLLLPRECREQCEVGGYIIPVKTKVIINAWAMGRDSEYWHDAESFIPERFENSSIDFTGHNQEYIPFGGGRRMCPGVTFGLANVELPLAQLLYHFNWELPDGIKPEDLDMTESFGTTAGRINNLYLIATSHSSL</sequence>
<comment type="caution">
    <text evidence="10">The sequence shown here is derived from an EMBL/GenBank/DDBJ whole genome shotgun (WGS) entry which is preliminary data.</text>
</comment>
<keyword evidence="7 9" id="KW-0503">Monooxygenase</keyword>